<evidence type="ECO:0000313" key="1">
    <source>
        <dbReference type="EMBL" id="JAE04190.1"/>
    </source>
</evidence>
<proteinExistence type="predicted"/>
<accession>A0A0A9ETZ0</accession>
<dbReference type="AlphaFoldDB" id="A0A0A9ETZ0"/>
<organism evidence="1">
    <name type="scientific">Arundo donax</name>
    <name type="common">Giant reed</name>
    <name type="synonym">Donax arundinaceus</name>
    <dbReference type="NCBI Taxonomy" id="35708"/>
    <lineage>
        <taxon>Eukaryota</taxon>
        <taxon>Viridiplantae</taxon>
        <taxon>Streptophyta</taxon>
        <taxon>Embryophyta</taxon>
        <taxon>Tracheophyta</taxon>
        <taxon>Spermatophyta</taxon>
        <taxon>Magnoliopsida</taxon>
        <taxon>Liliopsida</taxon>
        <taxon>Poales</taxon>
        <taxon>Poaceae</taxon>
        <taxon>PACMAD clade</taxon>
        <taxon>Arundinoideae</taxon>
        <taxon>Arundineae</taxon>
        <taxon>Arundo</taxon>
    </lineage>
</organism>
<sequence length="45" mass="5049">MCVNWAGSDASPQDDRTFGRRLCTSFYLYSNPRAVVFILSFGLSV</sequence>
<reference evidence="1" key="2">
    <citation type="journal article" date="2015" name="Data Brief">
        <title>Shoot transcriptome of the giant reed, Arundo donax.</title>
        <authorList>
            <person name="Barrero R.A."/>
            <person name="Guerrero F.D."/>
            <person name="Moolhuijzen P."/>
            <person name="Goolsby J.A."/>
            <person name="Tidwell J."/>
            <person name="Bellgard S.E."/>
            <person name="Bellgard M.I."/>
        </authorList>
    </citation>
    <scope>NUCLEOTIDE SEQUENCE</scope>
    <source>
        <tissue evidence="1">Shoot tissue taken approximately 20 cm above the soil surface</tissue>
    </source>
</reference>
<reference evidence="1" key="1">
    <citation type="submission" date="2014-09" db="EMBL/GenBank/DDBJ databases">
        <authorList>
            <person name="Magalhaes I.L.F."/>
            <person name="Oliveira U."/>
            <person name="Santos F.R."/>
            <person name="Vidigal T.H.D.A."/>
            <person name="Brescovit A.D."/>
            <person name="Santos A.J."/>
        </authorList>
    </citation>
    <scope>NUCLEOTIDE SEQUENCE</scope>
    <source>
        <tissue evidence="1">Shoot tissue taken approximately 20 cm above the soil surface</tissue>
    </source>
</reference>
<protein>
    <submittedName>
        <fullName evidence="1">Uncharacterized protein</fullName>
    </submittedName>
</protein>
<dbReference type="EMBL" id="GBRH01193706">
    <property type="protein sequence ID" value="JAE04190.1"/>
    <property type="molecule type" value="Transcribed_RNA"/>
</dbReference>
<name>A0A0A9ETZ0_ARUDO</name>